<evidence type="ECO:0000259" key="5">
    <source>
        <dbReference type="PROSITE" id="PS51645"/>
    </source>
</evidence>
<dbReference type="GO" id="GO:0000719">
    <property type="term" value="P:photoreactive repair"/>
    <property type="evidence" value="ECO:0007669"/>
    <property type="project" value="TreeGrafter"/>
</dbReference>
<dbReference type="InterPro" id="IPR005101">
    <property type="entry name" value="Cryptochr/Photolyase_FAD-bd"/>
</dbReference>
<dbReference type="EMBL" id="KI683685">
    <property type="protein sequence ID" value="ETL77435.1"/>
    <property type="molecule type" value="Genomic_DNA"/>
</dbReference>
<dbReference type="Pfam" id="PF03441">
    <property type="entry name" value="FAD_binding_7"/>
    <property type="match status" value="1"/>
</dbReference>
<dbReference type="InterPro" id="IPR036155">
    <property type="entry name" value="Crypto/Photolyase_N_sf"/>
</dbReference>
<sequence>MVKIGVHVFRKDLQVQDNLALNELAGRVDQVIGVFVLDQILRTGSPHFSSKTAQFLIQCVESLNKQCDNKLVLLRGNPAAELRKLLEAAKPVALSFNSDFTPYAVKRDKSVIALCEHLGVDVIVNDADQTLAPMSELVKESDHRPYMTFGSFDKRLSTVKIQKPTTKKIVWIKPRRVVSVAAPKLLTSSNNEHSGGREEAMRRLNNAVFHKPAVDHLGATSSQLSAFLNLGCLSVREAASGRKRIQHVYRSSVQQSAVAAAQQERITTGFIGNRARLLLATFWTKYLLISPLDPKYGAQVGFSRLLIDCSACQNKMNHLWVLGDLDFTGRRFGAKGAHSLTGRMIRLDNDMIKRYDPKLEYVSKWISAFVVKDVKEMKQMIKHMEPMFDCRKRYTMYTTLFGNIE</sequence>
<keyword evidence="2 4" id="KW-0285">Flavoprotein</keyword>
<dbReference type="GO" id="GO:0003677">
    <property type="term" value="F:DNA binding"/>
    <property type="evidence" value="ECO:0007669"/>
    <property type="project" value="TreeGrafter"/>
</dbReference>
<evidence type="ECO:0000256" key="2">
    <source>
        <dbReference type="ARBA" id="ARBA00022630"/>
    </source>
</evidence>
<keyword evidence="3 4" id="KW-0274">FAD</keyword>
<evidence type="ECO:0000256" key="3">
    <source>
        <dbReference type="ARBA" id="ARBA00022827"/>
    </source>
</evidence>
<feature type="domain" description="Photolyase/cryptochrome alpha/beta" evidence="5">
    <location>
        <begin position="3"/>
        <end position="130"/>
    </location>
</feature>
<name>W2JZ14_PHYNI</name>
<evidence type="ECO:0000256" key="1">
    <source>
        <dbReference type="ARBA" id="ARBA00005862"/>
    </source>
</evidence>
<dbReference type="SUPFAM" id="SSF48173">
    <property type="entry name" value="Cryptochrome/photolyase FAD-binding domain"/>
    <property type="match status" value="1"/>
</dbReference>
<dbReference type="OrthoDB" id="435881at2759"/>
<dbReference type="InterPro" id="IPR036134">
    <property type="entry name" value="Crypto/Photolyase_FAD-like_sf"/>
</dbReference>
<organism evidence="6">
    <name type="scientific">Phytophthora nicotianae</name>
    <name type="common">Potato buckeye rot agent</name>
    <name type="synonym">Phytophthora parasitica</name>
    <dbReference type="NCBI Taxonomy" id="4792"/>
    <lineage>
        <taxon>Eukaryota</taxon>
        <taxon>Sar</taxon>
        <taxon>Stramenopiles</taxon>
        <taxon>Oomycota</taxon>
        <taxon>Peronosporomycetes</taxon>
        <taxon>Peronosporales</taxon>
        <taxon>Peronosporaceae</taxon>
        <taxon>Phytophthora</taxon>
    </lineage>
</organism>
<dbReference type="Gene3D" id="3.40.50.620">
    <property type="entry name" value="HUPs"/>
    <property type="match status" value="1"/>
</dbReference>
<comment type="cofactor">
    <cofactor evidence="4">
        <name>FAD</name>
        <dbReference type="ChEBI" id="CHEBI:57692"/>
    </cofactor>
    <text evidence="4">Binds 1 FAD per subunit.</text>
</comment>
<dbReference type="GO" id="GO:0003904">
    <property type="term" value="F:deoxyribodipyrimidine photo-lyase activity"/>
    <property type="evidence" value="ECO:0007669"/>
    <property type="project" value="TreeGrafter"/>
</dbReference>
<dbReference type="InterPro" id="IPR014729">
    <property type="entry name" value="Rossmann-like_a/b/a_fold"/>
</dbReference>
<proteinExistence type="inferred from homology"/>
<dbReference type="InterPro" id="IPR006050">
    <property type="entry name" value="DNA_photolyase_N"/>
</dbReference>
<dbReference type="PROSITE" id="PS51645">
    <property type="entry name" value="PHR_CRY_ALPHA_BETA"/>
    <property type="match status" value="1"/>
</dbReference>
<dbReference type="PANTHER" id="PTHR11455">
    <property type="entry name" value="CRYPTOCHROME"/>
    <property type="match status" value="1"/>
</dbReference>
<evidence type="ECO:0000256" key="4">
    <source>
        <dbReference type="PIRSR" id="PIRSR602081-1"/>
    </source>
</evidence>
<comment type="similarity">
    <text evidence="1">Belongs to the DNA photolyase class-1 family.</text>
</comment>
<dbReference type="AlphaFoldDB" id="W2JZ14"/>
<dbReference type="SUPFAM" id="SSF52425">
    <property type="entry name" value="Cryptochrome/photolyase, N-terminal domain"/>
    <property type="match status" value="1"/>
</dbReference>
<feature type="binding site" evidence="4">
    <location>
        <begin position="221"/>
        <end position="225"/>
    </location>
    <ligand>
        <name>FAD</name>
        <dbReference type="ChEBI" id="CHEBI:57692"/>
    </ligand>
</feature>
<dbReference type="Pfam" id="PF00875">
    <property type="entry name" value="DNA_photolyase"/>
    <property type="match status" value="1"/>
</dbReference>
<dbReference type="PANTHER" id="PTHR11455:SF18">
    <property type="entry name" value="SI:CH1073-390K14.1"/>
    <property type="match status" value="1"/>
</dbReference>
<accession>W2JZ14</accession>
<dbReference type="Proteomes" id="UP000054423">
    <property type="component" value="Unassembled WGS sequence"/>
</dbReference>
<dbReference type="InterPro" id="IPR002081">
    <property type="entry name" value="Cryptochrome/DNA_photolyase_1"/>
</dbReference>
<protein>
    <recommendedName>
        <fullName evidence="5">Photolyase/cryptochrome alpha/beta domain-containing protein</fullName>
    </recommendedName>
</protein>
<reference evidence="6" key="1">
    <citation type="submission" date="2013-11" db="EMBL/GenBank/DDBJ databases">
        <title>The Genome Sequence of Phytophthora parasitica CHvinca01.</title>
        <authorList>
            <consortium name="The Broad Institute Genomics Platform"/>
            <person name="Russ C."/>
            <person name="Tyler B."/>
            <person name="Panabieres F."/>
            <person name="Shan W."/>
            <person name="Tripathy S."/>
            <person name="Grunwald N."/>
            <person name="Machado M."/>
            <person name="Johnson C.S."/>
            <person name="Arredondo F."/>
            <person name="Hong C."/>
            <person name="Coffey M."/>
            <person name="Young S.K."/>
            <person name="Zeng Q."/>
            <person name="Gargeya S."/>
            <person name="Fitzgerald M."/>
            <person name="Abouelleil A."/>
            <person name="Alvarado L."/>
            <person name="Chapman S.B."/>
            <person name="Gainer-Dewar J."/>
            <person name="Goldberg J."/>
            <person name="Griggs A."/>
            <person name="Gujja S."/>
            <person name="Hansen M."/>
            <person name="Howarth C."/>
            <person name="Imamovic A."/>
            <person name="Ireland A."/>
            <person name="Larimer J."/>
            <person name="McCowan C."/>
            <person name="Murphy C."/>
            <person name="Pearson M."/>
            <person name="Poon T.W."/>
            <person name="Priest M."/>
            <person name="Roberts A."/>
            <person name="Saif S."/>
            <person name="Shea T."/>
            <person name="Sykes S."/>
            <person name="Wortman J."/>
            <person name="Nusbaum C."/>
            <person name="Birren B."/>
        </authorList>
    </citation>
    <scope>NUCLEOTIDE SEQUENCE [LARGE SCALE GENOMIC DNA]</scope>
    <source>
        <strain evidence="6">CHvinca01</strain>
    </source>
</reference>
<evidence type="ECO:0000313" key="6">
    <source>
        <dbReference type="EMBL" id="ETL77435.1"/>
    </source>
</evidence>
<dbReference type="GO" id="GO:0071949">
    <property type="term" value="F:FAD binding"/>
    <property type="evidence" value="ECO:0007669"/>
    <property type="project" value="TreeGrafter"/>
</dbReference>
<dbReference type="Gene3D" id="1.10.579.10">
    <property type="entry name" value="DNA Cyclobutane Dipyrimidine Photolyase, subunit A, domain 3"/>
    <property type="match status" value="1"/>
</dbReference>
<gene>
    <name evidence="6" type="ORF">L917_21621</name>
</gene>